<feature type="region of interest" description="Disordered" evidence="1">
    <location>
        <begin position="513"/>
        <end position="543"/>
    </location>
</feature>
<gene>
    <name evidence="2" type="ORF">MNEG_1608</name>
</gene>
<dbReference type="STRING" id="145388.A0A0D2LIQ8"/>
<dbReference type="AlphaFoldDB" id="A0A0D2LIQ8"/>
<dbReference type="GeneID" id="25733804"/>
<organism evidence="2 3">
    <name type="scientific">Monoraphidium neglectum</name>
    <dbReference type="NCBI Taxonomy" id="145388"/>
    <lineage>
        <taxon>Eukaryota</taxon>
        <taxon>Viridiplantae</taxon>
        <taxon>Chlorophyta</taxon>
        <taxon>core chlorophytes</taxon>
        <taxon>Chlorophyceae</taxon>
        <taxon>CS clade</taxon>
        <taxon>Sphaeropleales</taxon>
        <taxon>Selenastraceae</taxon>
        <taxon>Monoraphidium</taxon>
    </lineage>
</organism>
<dbReference type="Proteomes" id="UP000054498">
    <property type="component" value="Unassembled WGS sequence"/>
</dbReference>
<dbReference type="OrthoDB" id="1885051at2759"/>
<feature type="compositionally biased region" description="Gly residues" evidence="1">
    <location>
        <begin position="226"/>
        <end position="239"/>
    </location>
</feature>
<accession>A0A0D2LIQ8</accession>
<name>A0A0D2LIQ8_9CHLO</name>
<feature type="region of interest" description="Disordered" evidence="1">
    <location>
        <begin position="168"/>
        <end position="241"/>
    </location>
</feature>
<reference evidence="2 3" key="1">
    <citation type="journal article" date="2013" name="BMC Genomics">
        <title>Reconstruction of the lipid metabolism for the microalga Monoraphidium neglectum from its genome sequence reveals characteristics suitable for biofuel production.</title>
        <authorList>
            <person name="Bogen C."/>
            <person name="Al-Dilaimi A."/>
            <person name="Albersmeier A."/>
            <person name="Wichmann J."/>
            <person name="Grundmann M."/>
            <person name="Rupp O."/>
            <person name="Lauersen K.J."/>
            <person name="Blifernez-Klassen O."/>
            <person name="Kalinowski J."/>
            <person name="Goesmann A."/>
            <person name="Mussgnug J.H."/>
            <person name="Kruse O."/>
        </authorList>
    </citation>
    <scope>NUCLEOTIDE SEQUENCE [LARGE SCALE GENOMIC DNA]</scope>
    <source>
        <strain evidence="2 3">SAG 48.87</strain>
    </source>
</reference>
<evidence type="ECO:0000313" key="3">
    <source>
        <dbReference type="Proteomes" id="UP000054498"/>
    </source>
</evidence>
<feature type="region of interest" description="Disordered" evidence="1">
    <location>
        <begin position="106"/>
        <end position="146"/>
    </location>
</feature>
<feature type="compositionally biased region" description="Low complexity" evidence="1">
    <location>
        <begin position="216"/>
        <end position="225"/>
    </location>
</feature>
<evidence type="ECO:0000256" key="1">
    <source>
        <dbReference type="SAM" id="MobiDB-lite"/>
    </source>
</evidence>
<feature type="compositionally biased region" description="Low complexity" evidence="1">
    <location>
        <begin position="298"/>
        <end position="323"/>
    </location>
</feature>
<dbReference type="EMBL" id="KK100384">
    <property type="protein sequence ID" value="KIZ06344.1"/>
    <property type="molecule type" value="Genomic_DNA"/>
</dbReference>
<dbReference type="KEGG" id="mng:MNEG_1608"/>
<feature type="region of interest" description="Disordered" evidence="1">
    <location>
        <begin position="291"/>
        <end position="335"/>
    </location>
</feature>
<proteinExistence type="predicted"/>
<dbReference type="RefSeq" id="XP_013905363.1">
    <property type="nucleotide sequence ID" value="XM_014049909.1"/>
</dbReference>
<feature type="compositionally biased region" description="Low complexity" evidence="1">
    <location>
        <begin position="178"/>
        <end position="189"/>
    </location>
</feature>
<sequence length="649" mass="66749">MPYAYVRAAAAGSQYSPADSVTVVVGDPWPGGARAQLRLPYVAGCEELVAGESAELMVLCRDGAFTNFKVVREVYFPQSGLWLADYPFVNRDVFLDISLAVERGRQLQQDGQQQQQRQQQQQPPGGWGAPFEAAAWPAGEGWPAGGVGVEREQQAQQGSGDVLYASYRPYTPDEYEGGEPQAAAEQAGPSPYGGVEAQWEGYRLAPEGGGEGGSDGAAPAGAAGTAAGGASGSSQGGALAGSDVPSVGVGWDTNAVAGGYSSAGWSAAAAGQGGVSQEYYINSEGYAVPFGSQEATPSDNSNSNSSSSSSTTAVGSNSSNSSSRRNGTWAAGGGAGTSNGFSEGSGAGFVVGLAFWPGGTSADWGDPDTGLQPCNETHRANLTAMGVHFSAYSARIDRLSVFKTTFPEELSLTADALPDTPLVISVVAFRGLVRSEARYVVSGAPALTRGMGFVSTLSLMSKFELGVLKYLQFYNLTCNDCGGWKSNRCINGTSCTLPVSNCTCADATPASVPASPSPSPSPSTSPAADGTASGGSTAGASSRRLLQNTTTDAGTCNYTSFSYCAVSVNFAYEGLDVGGAAFSTAAQVRKLNSYSLVSLFAKGKSLFFDFTDKYDNTMTDYWGKFGQAQQDVVAAYSGNAEAGRTVGTA</sequence>
<evidence type="ECO:0000313" key="2">
    <source>
        <dbReference type="EMBL" id="KIZ06344.1"/>
    </source>
</evidence>
<feature type="compositionally biased region" description="Low complexity" evidence="1">
    <location>
        <begin position="106"/>
        <end position="141"/>
    </location>
</feature>
<protein>
    <submittedName>
        <fullName evidence="2">Uncharacterized protein</fullName>
    </submittedName>
</protein>
<keyword evidence="3" id="KW-1185">Reference proteome</keyword>